<dbReference type="InterPro" id="IPR011701">
    <property type="entry name" value="MFS"/>
</dbReference>
<evidence type="ECO:0000256" key="3">
    <source>
        <dbReference type="ARBA" id="ARBA00022475"/>
    </source>
</evidence>
<comment type="subcellular location">
    <subcellularLocation>
        <location evidence="1">Cell membrane</location>
        <topology evidence="1">Multi-pass membrane protein</topology>
    </subcellularLocation>
</comment>
<dbReference type="GO" id="GO:0005886">
    <property type="term" value="C:plasma membrane"/>
    <property type="evidence" value="ECO:0007669"/>
    <property type="project" value="UniProtKB-SubCell"/>
</dbReference>
<dbReference type="PANTHER" id="PTHR23517">
    <property type="entry name" value="RESISTANCE PROTEIN MDTM, PUTATIVE-RELATED-RELATED"/>
    <property type="match status" value="1"/>
</dbReference>
<evidence type="ECO:0000256" key="7">
    <source>
        <dbReference type="SAM" id="Phobius"/>
    </source>
</evidence>
<feature type="transmembrane region" description="Helical" evidence="7">
    <location>
        <begin position="245"/>
        <end position="265"/>
    </location>
</feature>
<feature type="transmembrane region" description="Helical" evidence="7">
    <location>
        <begin position="162"/>
        <end position="179"/>
    </location>
</feature>
<keyword evidence="9" id="KW-1185">Reference proteome</keyword>
<dbReference type="InterPro" id="IPR036259">
    <property type="entry name" value="MFS_trans_sf"/>
</dbReference>
<keyword evidence="2" id="KW-0813">Transport</keyword>
<dbReference type="Proteomes" id="UP000464787">
    <property type="component" value="Chromosome"/>
</dbReference>
<accession>A0A857JC87</accession>
<feature type="transmembrane region" description="Helical" evidence="7">
    <location>
        <begin position="12"/>
        <end position="36"/>
    </location>
</feature>
<dbReference type="SUPFAM" id="SSF103473">
    <property type="entry name" value="MFS general substrate transporter"/>
    <property type="match status" value="1"/>
</dbReference>
<gene>
    <name evidence="8" type="ORF">GT347_21390</name>
</gene>
<evidence type="ECO:0000313" key="8">
    <source>
        <dbReference type="EMBL" id="QHJ00306.1"/>
    </source>
</evidence>
<feature type="transmembrane region" description="Helical" evidence="7">
    <location>
        <begin position="136"/>
        <end position="156"/>
    </location>
</feature>
<dbReference type="Gene3D" id="1.20.1250.20">
    <property type="entry name" value="MFS general substrate transporter like domains"/>
    <property type="match status" value="1"/>
</dbReference>
<keyword evidence="3" id="KW-1003">Cell membrane</keyword>
<evidence type="ECO:0000256" key="1">
    <source>
        <dbReference type="ARBA" id="ARBA00004651"/>
    </source>
</evidence>
<feature type="transmembrane region" description="Helical" evidence="7">
    <location>
        <begin position="364"/>
        <end position="386"/>
    </location>
</feature>
<evidence type="ECO:0000256" key="5">
    <source>
        <dbReference type="ARBA" id="ARBA00022989"/>
    </source>
</evidence>
<evidence type="ECO:0000256" key="6">
    <source>
        <dbReference type="ARBA" id="ARBA00023136"/>
    </source>
</evidence>
<evidence type="ECO:0000256" key="4">
    <source>
        <dbReference type="ARBA" id="ARBA00022692"/>
    </source>
</evidence>
<keyword evidence="4 7" id="KW-0812">Transmembrane</keyword>
<feature type="transmembrane region" description="Helical" evidence="7">
    <location>
        <begin position="272"/>
        <end position="293"/>
    </location>
</feature>
<evidence type="ECO:0000313" key="9">
    <source>
        <dbReference type="Proteomes" id="UP000464787"/>
    </source>
</evidence>
<protein>
    <submittedName>
        <fullName evidence="8">MFS transporter</fullName>
    </submittedName>
</protein>
<proteinExistence type="predicted"/>
<feature type="transmembrane region" description="Helical" evidence="7">
    <location>
        <begin position="77"/>
        <end position="96"/>
    </location>
</feature>
<feature type="transmembrane region" description="Helical" evidence="7">
    <location>
        <begin position="209"/>
        <end position="230"/>
    </location>
</feature>
<sequence length="395" mass="39785">MSRAPLSANAGTALRAGLLFTFMAASSVPTPLYALYRELWHFSPATLTLVFAVYAASLLASLLTLGSLSDYLGRRPVILGAVFFELLSLLLFLFAGSVPMLVAARLLQGAATGVALSALGAAIGDSDRQHAPIINSVAPLAGLGIGALSSSVLAAAGPWPTHTVYALVFVALAWQGWAARQLPETARPRPGALASMRPRVAVPASVRRAFLLAAPIDVAAWALGGFLLSLGPTLARQVTGVQSPVIGGLMLATLTSAGAVASLLLRERPASLLMRTGGIGLVAGVALVLEATALASTPLFFIGTAVAGVGFGVGFLAALRSVLGAAAPEQRATVMAAFFVLSYCAFSLPALGAGYAAGLIGLKAAAQLLGSAVMALGVVALLGTLLPATAARAPG</sequence>
<name>A0A857JC87_9BURK</name>
<evidence type="ECO:0000256" key="2">
    <source>
        <dbReference type="ARBA" id="ARBA00022448"/>
    </source>
</evidence>
<dbReference type="AlphaFoldDB" id="A0A857JC87"/>
<organism evidence="8 9">
    <name type="scientific">Xylophilus rhododendri</name>
    <dbReference type="NCBI Taxonomy" id="2697032"/>
    <lineage>
        <taxon>Bacteria</taxon>
        <taxon>Pseudomonadati</taxon>
        <taxon>Pseudomonadota</taxon>
        <taxon>Betaproteobacteria</taxon>
        <taxon>Burkholderiales</taxon>
        <taxon>Xylophilus</taxon>
    </lineage>
</organism>
<dbReference type="KEGG" id="xyk:GT347_21390"/>
<reference evidence="8 9" key="1">
    <citation type="submission" date="2020-01" db="EMBL/GenBank/DDBJ databases">
        <title>Genome sequencing of strain KACC 21265.</title>
        <authorList>
            <person name="Heo J."/>
            <person name="Kim S.-J."/>
            <person name="Kim J.-S."/>
            <person name="Hong S.-B."/>
            <person name="Kwon S.-W."/>
        </authorList>
    </citation>
    <scope>NUCLEOTIDE SEQUENCE [LARGE SCALE GENOMIC DNA]</scope>
    <source>
        <strain evidence="8 9">KACC 21265</strain>
    </source>
</reference>
<feature type="transmembrane region" description="Helical" evidence="7">
    <location>
        <begin position="102"/>
        <end position="124"/>
    </location>
</feature>
<dbReference type="GO" id="GO:0022857">
    <property type="term" value="F:transmembrane transporter activity"/>
    <property type="evidence" value="ECO:0007669"/>
    <property type="project" value="InterPro"/>
</dbReference>
<keyword evidence="5 7" id="KW-1133">Transmembrane helix</keyword>
<dbReference type="Pfam" id="PF07690">
    <property type="entry name" value="MFS_1"/>
    <property type="match status" value="1"/>
</dbReference>
<feature type="transmembrane region" description="Helical" evidence="7">
    <location>
        <begin position="42"/>
        <end position="65"/>
    </location>
</feature>
<feature type="transmembrane region" description="Helical" evidence="7">
    <location>
        <begin position="335"/>
        <end position="358"/>
    </location>
</feature>
<feature type="transmembrane region" description="Helical" evidence="7">
    <location>
        <begin position="299"/>
        <end position="323"/>
    </location>
</feature>
<dbReference type="InterPro" id="IPR050171">
    <property type="entry name" value="MFS_Transporters"/>
</dbReference>
<dbReference type="EMBL" id="CP047650">
    <property type="protein sequence ID" value="QHJ00306.1"/>
    <property type="molecule type" value="Genomic_DNA"/>
</dbReference>
<keyword evidence="6 7" id="KW-0472">Membrane</keyword>
<dbReference type="RefSeq" id="WP_160554116.1">
    <property type="nucleotide sequence ID" value="NZ_CP047650.1"/>
</dbReference>
<dbReference type="PANTHER" id="PTHR23517:SF13">
    <property type="entry name" value="MAJOR FACILITATOR SUPERFAMILY MFS_1"/>
    <property type="match status" value="1"/>
</dbReference>